<accession>A0A6N9T9R2</accession>
<organism evidence="5 6">
    <name type="scientific">Jiella pacifica</name>
    <dbReference type="NCBI Taxonomy" id="2696469"/>
    <lineage>
        <taxon>Bacteria</taxon>
        <taxon>Pseudomonadati</taxon>
        <taxon>Pseudomonadota</taxon>
        <taxon>Alphaproteobacteria</taxon>
        <taxon>Hyphomicrobiales</taxon>
        <taxon>Aurantimonadaceae</taxon>
        <taxon>Jiella</taxon>
    </lineage>
</organism>
<dbReference type="Pfam" id="PF12833">
    <property type="entry name" value="HTH_18"/>
    <property type="match status" value="1"/>
</dbReference>
<dbReference type="SMART" id="SM00342">
    <property type="entry name" value="HTH_ARAC"/>
    <property type="match status" value="1"/>
</dbReference>
<dbReference type="Pfam" id="PF12852">
    <property type="entry name" value="Cupin_6"/>
    <property type="match status" value="1"/>
</dbReference>
<dbReference type="EMBL" id="JAAAMG010000051">
    <property type="protein sequence ID" value="NDW08001.1"/>
    <property type="molecule type" value="Genomic_DNA"/>
</dbReference>
<dbReference type="InterPro" id="IPR032783">
    <property type="entry name" value="AraC_lig"/>
</dbReference>
<name>A0A6N9T9R2_9HYPH</name>
<keyword evidence="3" id="KW-0804">Transcription</keyword>
<dbReference type="Proteomes" id="UP000469011">
    <property type="component" value="Unassembled WGS sequence"/>
</dbReference>
<dbReference type="InterPro" id="IPR009057">
    <property type="entry name" value="Homeodomain-like_sf"/>
</dbReference>
<dbReference type="Gene3D" id="1.10.10.60">
    <property type="entry name" value="Homeodomain-like"/>
    <property type="match status" value="2"/>
</dbReference>
<proteinExistence type="predicted"/>
<dbReference type="RefSeq" id="WP_163466449.1">
    <property type="nucleotide sequence ID" value="NZ_JAAAMG010000051.1"/>
</dbReference>
<evidence type="ECO:0000256" key="1">
    <source>
        <dbReference type="ARBA" id="ARBA00023015"/>
    </source>
</evidence>
<protein>
    <submittedName>
        <fullName evidence="5">Helix-turn-helix domain-containing protein</fullName>
    </submittedName>
</protein>
<dbReference type="SUPFAM" id="SSF51182">
    <property type="entry name" value="RmlC-like cupins"/>
    <property type="match status" value="1"/>
</dbReference>
<dbReference type="GO" id="GO:0003700">
    <property type="term" value="F:DNA-binding transcription factor activity"/>
    <property type="evidence" value="ECO:0007669"/>
    <property type="project" value="InterPro"/>
</dbReference>
<comment type="caution">
    <text evidence="5">The sequence shown here is derived from an EMBL/GenBank/DDBJ whole genome shotgun (WGS) entry which is preliminary data.</text>
</comment>
<dbReference type="InterPro" id="IPR050204">
    <property type="entry name" value="AraC_XylS_family_regulators"/>
</dbReference>
<dbReference type="SUPFAM" id="SSF46689">
    <property type="entry name" value="Homeodomain-like"/>
    <property type="match status" value="2"/>
</dbReference>
<evidence type="ECO:0000313" key="5">
    <source>
        <dbReference type="EMBL" id="NDW08001.1"/>
    </source>
</evidence>
<dbReference type="InterPro" id="IPR018060">
    <property type="entry name" value="HTH_AraC"/>
</dbReference>
<feature type="domain" description="HTH araC/xylS-type" evidence="4">
    <location>
        <begin position="202"/>
        <end position="300"/>
    </location>
</feature>
<reference evidence="5 6" key="1">
    <citation type="submission" date="2020-01" db="EMBL/GenBank/DDBJ databases">
        <title>Jiella pacifica sp. nov.</title>
        <authorList>
            <person name="Xue Z."/>
            <person name="Zhu S."/>
            <person name="Chen J."/>
            <person name="Yang J."/>
        </authorList>
    </citation>
    <scope>NUCLEOTIDE SEQUENCE [LARGE SCALE GENOMIC DNA]</scope>
    <source>
        <strain evidence="5 6">40Bstr34</strain>
    </source>
</reference>
<dbReference type="AlphaFoldDB" id="A0A6N9T9R2"/>
<evidence type="ECO:0000256" key="2">
    <source>
        <dbReference type="ARBA" id="ARBA00023125"/>
    </source>
</evidence>
<keyword evidence="2" id="KW-0238">DNA-binding</keyword>
<dbReference type="PANTHER" id="PTHR46796">
    <property type="entry name" value="HTH-TYPE TRANSCRIPTIONAL ACTIVATOR RHAS-RELATED"/>
    <property type="match status" value="1"/>
</dbReference>
<evidence type="ECO:0000313" key="6">
    <source>
        <dbReference type="Proteomes" id="UP000469011"/>
    </source>
</evidence>
<evidence type="ECO:0000256" key="3">
    <source>
        <dbReference type="ARBA" id="ARBA00023163"/>
    </source>
</evidence>
<gene>
    <name evidence="5" type="ORF">GTK09_26845</name>
</gene>
<sequence length="316" mass="33862">MPDFSNDPLSSVVTLLQPQPSISKMVEAGGGWLVERHDLASPFYCAIVEGSCCLTLAGREPVTLSAGDFVLIPDLHSFTMSSEVPPPRLAVRPPRQTGPGTFRLGPAEADVEFGALVGHCRFAAPGKDLLVSLLPGMVHVCGHDRLMALVPLIHEETRSERPARGMILKRLLEVLMIEALRSAPRGSLPPGLLRGLSDPQLSGALRSIHADPANTLSVAELARVAGMSRSGFFERFRKEVGSAPMEYLTAWRMALAKDLLLRGSLTQSEIAGQVGYGSASAFAMAFVRHERMAPGAFAKTHATRNGGELPVQAELI</sequence>
<dbReference type="GO" id="GO:0043565">
    <property type="term" value="F:sequence-specific DNA binding"/>
    <property type="evidence" value="ECO:0007669"/>
    <property type="project" value="InterPro"/>
</dbReference>
<dbReference type="InterPro" id="IPR011051">
    <property type="entry name" value="RmlC_Cupin_sf"/>
</dbReference>
<dbReference type="PANTHER" id="PTHR46796:SF13">
    <property type="entry name" value="HTH-TYPE TRANSCRIPTIONAL ACTIVATOR RHAS"/>
    <property type="match status" value="1"/>
</dbReference>
<keyword evidence="6" id="KW-1185">Reference proteome</keyword>
<keyword evidence="1" id="KW-0805">Transcription regulation</keyword>
<dbReference type="PROSITE" id="PS01124">
    <property type="entry name" value="HTH_ARAC_FAMILY_2"/>
    <property type="match status" value="1"/>
</dbReference>
<evidence type="ECO:0000259" key="4">
    <source>
        <dbReference type="PROSITE" id="PS01124"/>
    </source>
</evidence>